<dbReference type="PROSITE" id="PS00041">
    <property type="entry name" value="HTH_ARAC_FAMILY_1"/>
    <property type="match status" value="1"/>
</dbReference>
<dbReference type="RefSeq" id="WP_087481630.1">
    <property type="nucleotide sequence ID" value="NZ_AP024883.1"/>
</dbReference>
<dbReference type="OrthoDB" id="6397815at2"/>
<keyword evidence="8" id="KW-1185">Reference proteome</keyword>
<dbReference type="InterPro" id="IPR009057">
    <property type="entry name" value="Homeodomain-like_sf"/>
</dbReference>
<dbReference type="GO" id="GO:0003700">
    <property type="term" value="F:DNA-binding transcription factor activity"/>
    <property type="evidence" value="ECO:0007669"/>
    <property type="project" value="InterPro"/>
</dbReference>
<dbReference type="InterPro" id="IPR020449">
    <property type="entry name" value="Tscrpt_reg_AraC-type_HTH"/>
</dbReference>
<feature type="domain" description="HTH araC/xylS-type" evidence="4">
    <location>
        <begin position="233"/>
        <end position="331"/>
    </location>
</feature>
<dbReference type="Pfam" id="PF12833">
    <property type="entry name" value="HTH_18"/>
    <property type="match status" value="1"/>
</dbReference>
<dbReference type="Proteomes" id="UP000196125">
    <property type="component" value="Unassembled WGS sequence"/>
</dbReference>
<proteinExistence type="predicted"/>
<accession>A0A1Y6IVE8</accession>
<dbReference type="AlphaFoldDB" id="A0A1Y6IVE8"/>
<dbReference type="PANTHER" id="PTHR47893:SF1">
    <property type="entry name" value="REGULATORY PROTEIN PCHR"/>
    <property type="match status" value="1"/>
</dbReference>
<keyword evidence="1" id="KW-0805">Transcription regulation</keyword>
<dbReference type="PROSITE" id="PS01124">
    <property type="entry name" value="HTH_ARAC_FAMILY_2"/>
    <property type="match status" value="1"/>
</dbReference>
<dbReference type="EMBL" id="FXXI01000005">
    <property type="protein sequence ID" value="SMS01608.1"/>
    <property type="molecule type" value="Genomic_DNA"/>
</dbReference>
<dbReference type="PANTHER" id="PTHR47893">
    <property type="entry name" value="REGULATORY PROTEIN PCHR"/>
    <property type="match status" value="1"/>
</dbReference>
<keyword evidence="2" id="KW-0238">DNA-binding</keyword>
<gene>
    <name evidence="6" type="primary">pchR</name>
    <name evidence="5" type="ORF">SBX37_05160</name>
    <name evidence="6" type="ORF">VIM7927_02905</name>
</gene>
<dbReference type="PRINTS" id="PR00032">
    <property type="entry name" value="HTHARAC"/>
</dbReference>
<reference evidence="6 7" key="1">
    <citation type="submission" date="2017-05" db="EMBL/GenBank/DDBJ databases">
        <authorList>
            <person name="Song R."/>
            <person name="Chenine A.L."/>
            <person name="Ruprecht R.M."/>
        </authorList>
    </citation>
    <scope>NUCLEOTIDE SEQUENCE [LARGE SCALE GENOMIC DNA]</scope>
    <source>
        <strain evidence="6 7">CECT 7927</strain>
    </source>
</reference>
<keyword evidence="3" id="KW-0804">Transcription</keyword>
<organism evidence="6 7">
    <name type="scientific">Vibrio mangrovi</name>
    <dbReference type="NCBI Taxonomy" id="474394"/>
    <lineage>
        <taxon>Bacteria</taxon>
        <taxon>Pseudomonadati</taxon>
        <taxon>Pseudomonadota</taxon>
        <taxon>Gammaproteobacteria</taxon>
        <taxon>Vibrionales</taxon>
        <taxon>Vibrionaceae</taxon>
        <taxon>Vibrio</taxon>
    </lineage>
</organism>
<dbReference type="GO" id="GO:0043565">
    <property type="term" value="F:sequence-specific DNA binding"/>
    <property type="evidence" value="ECO:0007669"/>
    <property type="project" value="InterPro"/>
</dbReference>
<evidence type="ECO:0000256" key="3">
    <source>
        <dbReference type="ARBA" id="ARBA00023163"/>
    </source>
</evidence>
<name>A0A1Y6IVE8_9VIBR</name>
<dbReference type="EMBL" id="JAWRCO010000001">
    <property type="protein sequence ID" value="MDW6002262.1"/>
    <property type="molecule type" value="Genomic_DNA"/>
</dbReference>
<reference evidence="5 8" key="2">
    <citation type="submission" date="2023-11" db="EMBL/GenBank/DDBJ databases">
        <title>Plant-associative lifestyle of Vibrio porteresiae and its evolutionary dynamics.</title>
        <authorList>
            <person name="Rameshkumar N."/>
            <person name="Kirti K."/>
        </authorList>
    </citation>
    <scope>NUCLEOTIDE SEQUENCE [LARGE SCALE GENOMIC DNA]</scope>
    <source>
        <strain evidence="5 8">MSSRF38</strain>
    </source>
</reference>
<sequence length="333" mass="37813">MGQQENILDYYSVECDSRKQFVAQGKSIILERSSYSYRLEPEIGNGWMDLFQISYGVTLGRACFYTPFHCQATDSPGMIALFVVVSGRLDIESSDGHILESYQEGSVGLGYRKNIRGITISYQPDKVKKKAEVVSIDIPVTFFSQLFPEGSCDFSALRLMPEESCLIRFDHICRHCALSVANSLMCLDCRQIKDFIRIESSVLNLVNMLASHFKQLTSLRGTRTNQRYYEKVRDVMAILEEQFHQKHTIASLARYVGLNECYLKVAFKELTGQTIAEFQRSIRLNQAKKLLETKSYNVTEIAHNIGYSNPGHFAAAFKREFGISPSGMKLIPK</sequence>
<evidence type="ECO:0000313" key="8">
    <source>
        <dbReference type="Proteomes" id="UP001283366"/>
    </source>
</evidence>
<evidence type="ECO:0000313" key="7">
    <source>
        <dbReference type="Proteomes" id="UP000196125"/>
    </source>
</evidence>
<evidence type="ECO:0000313" key="6">
    <source>
        <dbReference type="EMBL" id="SMS01608.1"/>
    </source>
</evidence>
<dbReference type="Gene3D" id="1.10.10.60">
    <property type="entry name" value="Homeodomain-like"/>
    <property type="match status" value="2"/>
</dbReference>
<dbReference type="InterPro" id="IPR053142">
    <property type="entry name" value="PchR_regulatory_protein"/>
</dbReference>
<dbReference type="InterPro" id="IPR018060">
    <property type="entry name" value="HTH_AraC"/>
</dbReference>
<dbReference type="SUPFAM" id="SSF46689">
    <property type="entry name" value="Homeodomain-like"/>
    <property type="match status" value="2"/>
</dbReference>
<evidence type="ECO:0000256" key="2">
    <source>
        <dbReference type="ARBA" id="ARBA00023125"/>
    </source>
</evidence>
<evidence type="ECO:0000256" key="1">
    <source>
        <dbReference type="ARBA" id="ARBA00023015"/>
    </source>
</evidence>
<dbReference type="SMART" id="SM00342">
    <property type="entry name" value="HTH_ARAC"/>
    <property type="match status" value="1"/>
</dbReference>
<protein>
    <submittedName>
        <fullName evidence="5">AraC family transcriptional regulator</fullName>
    </submittedName>
    <submittedName>
        <fullName evidence="6">Regulatory protein PchR</fullName>
    </submittedName>
</protein>
<evidence type="ECO:0000313" key="5">
    <source>
        <dbReference type="EMBL" id="MDW6002262.1"/>
    </source>
</evidence>
<dbReference type="Proteomes" id="UP001283366">
    <property type="component" value="Unassembled WGS sequence"/>
</dbReference>
<dbReference type="InterPro" id="IPR018062">
    <property type="entry name" value="HTH_AraC-typ_CS"/>
</dbReference>
<evidence type="ECO:0000259" key="4">
    <source>
        <dbReference type="PROSITE" id="PS01124"/>
    </source>
</evidence>